<dbReference type="AlphaFoldDB" id="A0A7S3D525"/>
<protein>
    <submittedName>
        <fullName evidence="2">Uncharacterized protein</fullName>
    </submittedName>
</protein>
<feature type="region of interest" description="Disordered" evidence="1">
    <location>
        <begin position="1"/>
        <end position="34"/>
    </location>
</feature>
<gene>
    <name evidence="2" type="ORF">PBIL07802_LOCUS8911</name>
</gene>
<proteinExistence type="predicted"/>
<dbReference type="PANTHER" id="PTHR47587:SF2">
    <property type="entry name" value="OS05G0103500 PROTEIN"/>
    <property type="match status" value="1"/>
</dbReference>
<reference evidence="2" key="1">
    <citation type="submission" date="2021-01" db="EMBL/GenBank/DDBJ databases">
        <authorList>
            <person name="Corre E."/>
            <person name="Pelletier E."/>
            <person name="Niang G."/>
            <person name="Scheremetjew M."/>
            <person name="Finn R."/>
            <person name="Kale V."/>
            <person name="Holt S."/>
            <person name="Cochrane G."/>
            <person name="Meng A."/>
            <person name="Brown T."/>
            <person name="Cohen L."/>
        </authorList>
    </citation>
    <scope>NUCLEOTIDE SEQUENCE</scope>
    <source>
        <strain evidence="2">NIES-2562</strain>
    </source>
</reference>
<name>A0A7S3D525_9EUKA</name>
<dbReference type="PANTHER" id="PTHR47587">
    <property type="entry name" value="OS05G0103500 PROTEIN"/>
    <property type="match status" value="1"/>
</dbReference>
<feature type="compositionally biased region" description="Acidic residues" evidence="1">
    <location>
        <begin position="16"/>
        <end position="34"/>
    </location>
</feature>
<evidence type="ECO:0000313" key="2">
    <source>
        <dbReference type="EMBL" id="CAE0246722.1"/>
    </source>
</evidence>
<feature type="region of interest" description="Disordered" evidence="1">
    <location>
        <begin position="57"/>
        <end position="83"/>
    </location>
</feature>
<evidence type="ECO:0000256" key="1">
    <source>
        <dbReference type="SAM" id="MobiDB-lite"/>
    </source>
</evidence>
<organism evidence="2">
    <name type="scientific">Palpitomonas bilix</name>
    <dbReference type="NCBI Taxonomy" id="652834"/>
    <lineage>
        <taxon>Eukaryota</taxon>
        <taxon>Eukaryota incertae sedis</taxon>
    </lineage>
</organism>
<dbReference type="EMBL" id="HBIB01013650">
    <property type="protein sequence ID" value="CAE0246722.1"/>
    <property type="molecule type" value="Transcribed_RNA"/>
</dbReference>
<accession>A0A7S3D525</accession>
<sequence>MGLVGSSLAPPVAYPVEEEAPPVENEENSDDVDLEGYSINVSPAVLVGLERAEREDRLRERLSEPAMSVDLSEPPQSKGAARKREIALRKTYVAKLSQLHVNYETKLQAVHDEKIGSIVDNARMSENEMEEKVQAMVDDIHAREYVPPRREAECKKEREAVEACYRDNSGNFIACADMVKMFATCSDNVLKDYLNKFASSS</sequence>